<sequence length="1105" mass="124845">MSANPTNPQDDADRIRLKRLAKLQGAVSSSPSPTPQLAGPSSPGPSFVPTPVRTPTPAKAAAAPSPKRQVETPVTPSPVPAKKKSPATPALLDIASWEDEVIGQIFNVTLNKDAAEKSGWEIVWLKHLAEELQSEVSDGPIPLSADIADRLLISRLELDPQTMTDDLDYLPVLASLPPSQTVFEYLVGCWRRLNNVKSSLTRKGYPPVQTQQAVAKLERVKDLIISYAGLSLQEPDMFPQPLGKPIGPIELVTPLLSLSSLSTPLLSGPTDSLLSPTEVEPFLQDLARRFEPDNEIDDVLGPVVHDLCFHPSLFRPEGLAGGDSSWRGVISGLEVLVGVKPIACMITRLPQWNPPLAKAHSFEFTSLFGPLLRLGVFSREWPSITHTYFSNPTDRRPGELESAIASLRGTLKSLQSSLFQIFNTLVRASAQSREAVLQYFARVISLNERRAGMQVDHTTVASDTFVVNLQAILFRFCEPFMDANYTKIDRIDKDYFAQSDRISLKDETRVNATAKEAEEWRQQQRSGEPKLQNFISDIFYLSLTLSHYGYLKAISSYEELQKEYGEMTRHAEMLEGDGSWRGSPLQARVESALNAVKVEQEKVRAMQLAYQTQLADPELVFRSINFTNFVSTWIIRFVDPKHKHPNPLVELPLPQEVPLEFRVQPEFMLEDVIDYHEFIMREAPQSLELSGKTEILIWVLTFLTSTWYIKNPFLKNKMIDVLSWGVVSYDGRRSILNTLVNTHPLALKHLVSALVHFYIEVEQTGAHSQFYDKFNARRSISYVFRAIWRNPDHRDALKRQARDNIEKFVRFVNLMINDVTYLMDESLSDMAKIHEIQTEMANAQEFARRPPQERREREGTLRGLERQAGIYVQLGNSTVALLKEFTAEIKEPFMVPEIVDRLAAMLDYNLDALVGPRCQDLKVQNPEKYKFNPRGLLSDLLEIFLNLSDQGEFARAVAADGRSYRKELFERAAAIARRRSLKSDDEIEKLRLFVVKVEETKATLEAEEDVGEIPDEYLDPLMYTLMRDPVTLPSSHAVLDRSTIKSHLLSDTTDPFNRVPLKLEDVIPNLELKARIDAFLAERRNKNTAYDTPAENIVNMDTDAD</sequence>
<evidence type="ECO:0000256" key="6">
    <source>
        <dbReference type="ARBA" id="ARBA00022679"/>
    </source>
</evidence>
<dbReference type="Pfam" id="PF04564">
    <property type="entry name" value="U-box"/>
    <property type="match status" value="1"/>
</dbReference>
<proteinExistence type="inferred from homology"/>
<comment type="subcellular location">
    <subcellularLocation>
        <location evidence="2">Cytoplasm</location>
    </subcellularLocation>
    <subcellularLocation>
        <location evidence="1">Nucleus</location>
    </subcellularLocation>
</comment>
<reference evidence="12" key="1">
    <citation type="submission" date="2024-04" db="EMBL/GenBank/DDBJ databases">
        <authorList>
            <person name="Shaw F."/>
            <person name="Minotto A."/>
        </authorList>
    </citation>
    <scope>NUCLEOTIDE SEQUENCE [LARGE SCALE GENOMIC DNA]</scope>
</reference>
<feature type="domain" description="U-box" evidence="10">
    <location>
        <begin position="1012"/>
        <end position="1086"/>
    </location>
</feature>
<feature type="compositionally biased region" description="Low complexity" evidence="9">
    <location>
        <begin position="55"/>
        <end position="67"/>
    </location>
</feature>
<dbReference type="EMBL" id="OZ037950">
    <property type="protein sequence ID" value="CAL1712791.1"/>
    <property type="molecule type" value="Genomic_DNA"/>
</dbReference>
<comment type="similarity">
    <text evidence="4">Belongs to the ubiquitin conjugation factor E4 family.</text>
</comment>
<dbReference type="Pfam" id="PF10408">
    <property type="entry name" value="Ufd2P_core"/>
    <property type="match status" value="1"/>
</dbReference>
<keyword evidence="8" id="KW-0539">Nucleus</keyword>
<evidence type="ECO:0000256" key="9">
    <source>
        <dbReference type="SAM" id="MobiDB-lite"/>
    </source>
</evidence>
<gene>
    <name evidence="11" type="ORF">GFSPODELE1_LOCUS8996</name>
</gene>
<evidence type="ECO:0000256" key="5">
    <source>
        <dbReference type="ARBA" id="ARBA00022490"/>
    </source>
</evidence>
<dbReference type="Gene3D" id="3.30.40.10">
    <property type="entry name" value="Zinc/RING finger domain, C3HC4 (zinc finger)"/>
    <property type="match status" value="1"/>
</dbReference>
<dbReference type="InterPro" id="IPR045132">
    <property type="entry name" value="UBE4"/>
</dbReference>
<protein>
    <recommendedName>
        <fullName evidence="10">U-box domain-containing protein</fullName>
    </recommendedName>
</protein>
<dbReference type="PROSITE" id="PS51698">
    <property type="entry name" value="U_BOX"/>
    <property type="match status" value="1"/>
</dbReference>
<feature type="compositionally biased region" description="Pro residues" evidence="9">
    <location>
        <begin position="42"/>
        <end position="54"/>
    </location>
</feature>
<keyword evidence="7" id="KW-0833">Ubl conjugation pathway</keyword>
<dbReference type="InterPro" id="IPR019474">
    <property type="entry name" value="Ub_conjug_fac_E4_core"/>
</dbReference>
<dbReference type="SMART" id="SM00504">
    <property type="entry name" value="Ubox"/>
    <property type="match status" value="1"/>
</dbReference>
<keyword evidence="5" id="KW-0963">Cytoplasm</keyword>
<evidence type="ECO:0000256" key="7">
    <source>
        <dbReference type="ARBA" id="ARBA00022786"/>
    </source>
</evidence>
<evidence type="ECO:0000256" key="8">
    <source>
        <dbReference type="ARBA" id="ARBA00023242"/>
    </source>
</evidence>
<keyword evidence="6" id="KW-0808">Transferase</keyword>
<evidence type="ECO:0000256" key="2">
    <source>
        <dbReference type="ARBA" id="ARBA00004496"/>
    </source>
</evidence>
<dbReference type="InterPro" id="IPR013083">
    <property type="entry name" value="Znf_RING/FYVE/PHD"/>
</dbReference>
<evidence type="ECO:0000259" key="10">
    <source>
        <dbReference type="PROSITE" id="PS51698"/>
    </source>
</evidence>
<evidence type="ECO:0000256" key="4">
    <source>
        <dbReference type="ARBA" id="ARBA00007434"/>
    </source>
</evidence>
<dbReference type="Proteomes" id="UP001497453">
    <property type="component" value="Chromosome 7"/>
</dbReference>
<dbReference type="PANTHER" id="PTHR13931">
    <property type="entry name" value="UBIQUITINATION FACTOR E4"/>
    <property type="match status" value="1"/>
</dbReference>
<dbReference type="SUPFAM" id="SSF57850">
    <property type="entry name" value="RING/U-box"/>
    <property type="match status" value="1"/>
</dbReference>
<name>A0ABP1DYA6_9APHY</name>
<comment type="pathway">
    <text evidence="3">Protein modification; protein ubiquitination.</text>
</comment>
<dbReference type="PANTHER" id="PTHR13931:SF2">
    <property type="entry name" value="UBIQUITIN CONJUGATION FACTOR E4 B"/>
    <property type="match status" value="1"/>
</dbReference>
<feature type="region of interest" description="Disordered" evidence="9">
    <location>
        <begin position="1"/>
        <end position="86"/>
    </location>
</feature>
<accession>A0ABP1DYA6</accession>
<evidence type="ECO:0000256" key="3">
    <source>
        <dbReference type="ARBA" id="ARBA00004906"/>
    </source>
</evidence>
<organism evidence="11 12">
    <name type="scientific">Somion occarium</name>
    <dbReference type="NCBI Taxonomy" id="3059160"/>
    <lineage>
        <taxon>Eukaryota</taxon>
        <taxon>Fungi</taxon>
        <taxon>Dikarya</taxon>
        <taxon>Basidiomycota</taxon>
        <taxon>Agaricomycotina</taxon>
        <taxon>Agaricomycetes</taxon>
        <taxon>Polyporales</taxon>
        <taxon>Cerrenaceae</taxon>
        <taxon>Somion</taxon>
    </lineage>
</organism>
<keyword evidence="12" id="KW-1185">Reference proteome</keyword>
<dbReference type="InterPro" id="IPR003613">
    <property type="entry name" value="Ubox_domain"/>
</dbReference>
<evidence type="ECO:0000256" key="1">
    <source>
        <dbReference type="ARBA" id="ARBA00004123"/>
    </source>
</evidence>
<evidence type="ECO:0000313" key="11">
    <source>
        <dbReference type="EMBL" id="CAL1712791.1"/>
    </source>
</evidence>
<dbReference type="CDD" id="cd16657">
    <property type="entry name" value="RING-Ubox_UBE4A"/>
    <property type="match status" value="1"/>
</dbReference>
<evidence type="ECO:0000313" key="12">
    <source>
        <dbReference type="Proteomes" id="UP001497453"/>
    </source>
</evidence>